<name>A0ABN0UGV3_9PSEU</name>
<reference evidence="2 3" key="1">
    <citation type="journal article" date="2019" name="Int. J. Syst. Evol. Microbiol.">
        <title>The Global Catalogue of Microorganisms (GCM) 10K type strain sequencing project: providing services to taxonomists for standard genome sequencing and annotation.</title>
        <authorList>
            <consortium name="The Broad Institute Genomics Platform"/>
            <consortium name="The Broad Institute Genome Sequencing Center for Infectious Disease"/>
            <person name="Wu L."/>
            <person name="Ma J."/>
        </authorList>
    </citation>
    <scope>NUCLEOTIDE SEQUENCE [LARGE SCALE GENOMIC DNA]</scope>
    <source>
        <strain evidence="2 3">JCM 3380</strain>
    </source>
</reference>
<feature type="compositionally biased region" description="Low complexity" evidence="1">
    <location>
        <begin position="46"/>
        <end position="60"/>
    </location>
</feature>
<proteinExistence type="predicted"/>
<evidence type="ECO:0000313" key="3">
    <source>
        <dbReference type="Proteomes" id="UP001500416"/>
    </source>
</evidence>
<keyword evidence="3" id="KW-1185">Reference proteome</keyword>
<accession>A0ABN0UGV3</accession>
<dbReference type="EMBL" id="BAAABU010000018">
    <property type="protein sequence ID" value="GAA0250154.1"/>
    <property type="molecule type" value="Genomic_DNA"/>
</dbReference>
<evidence type="ECO:0000313" key="2">
    <source>
        <dbReference type="EMBL" id="GAA0250154.1"/>
    </source>
</evidence>
<sequence>MEIGLVETLAQLREELAEATVAPSPGGLPPPDRRAAGPRLVVSDGPVASTSSAPAAVTATGEPSKVAEGDE</sequence>
<organism evidence="2 3">
    <name type="scientific">Saccharothrix mutabilis subsp. mutabilis</name>
    <dbReference type="NCBI Taxonomy" id="66855"/>
    <lineage>
        <taxon>Bacteria</taxon>
        <taxon>Bacillati</taxon>
        <taxon>Actinomycetota</taxon>
        <taxon>Actinomycetes</taxon>
        <taxon>Pseudonocardiales</taxon>
        <taxon>Pseudonocardiaceae</taxon>
        <taxon>Saccharothrix</taxon>
    </lineage>
</organism>
<protein>
    <submittedName>
        <fullName evidence="2">Uncharacterized protein</fullName>
    </submittedName>
</protein>
<feature type="region of interest" description="Disordered" evidence="1">
    <location>
        <begin position="20"/>
        <end position="71"/>
    </location>
</feature>
<evidence type="ECO:0000256" key="1">
    <source>
        <dbReference type="SAM" id="MobiDB-lite"/>
    </source>
</evidence>
<dbReference type="Proteomes" id="UP001500416">
    <property type="component" value="Unassembled WGS sequence"/>
</dbReference>
<gene>
    <name evidence="2" type="ORF">GCM10010492_57870</name>
</gene>
<comment type="caution">
    <text evidence="2">The sequence shown here is derived from an EMBL/GenBank/DDBJ whole genome shotgun (WGS) entry which is preliminary data.</text>
</comment>